<evidence type="ECO:0000256" key="1">
    <source>
        <dbReference type="SAM" id="SignalP"/>
    </source>
</evidence>
<accession>A0ABW3RJ40</accession>
<feature type="signal peptide" evidence="1">
    <location>
        <begin position="1"/>
        <end position="19"/>
    </location>
</feature>
<dbReference type="SUPFAM" id="SSF54427">
    <property type="entry name" value="NTF2-like"/>
    <property type="match status" value="1"/>
</dbReference>
<feature type="chain" id="PRO_5045221839" evidence="1">
    <location>
        <begin position="20"/>
        <end position="164"/>
    </location>
</feature>
<comment type="caution">
    <text evidence="3">The sequence shown here is derived from an EMBL/GenBank/DDBJ whole genome shotgun (WGS) entry which is preliminary data.</text>
</comment>
<dbReference type="Pfam" id="PF13474">
    <property type="entry name" value="SnoaL_3"/>
    <property type="match status" value="1"/>
</dbReference>
<dbReference type="InterPro" id="IPR032710">
    <property type="entry name" value="NTF2-like_dom_sf"/>
</dbReference>
<organism evidence="3 4">
    <name type="scientific">Sphingobacterium daejeonense</name>
    <dbReference type="NCBI Taxonomy" id="371142"/>
    <lineage>
        <taxon>Bacteria</taxon>
        <taxon>Pseudomonadati</taxon>
        <taxon>Bacteroidota</taxon>
        <taxon>Sphingobacteriia</taxon>
        <taxon>Sphingobacteriales</taxon>
        <taxon>Sphingobacteriaceae</taxon>
        <taxon>Sphingobacterium</taxon>
    </lineage>
</organism>
<dbReference type="Proteomes" id="UP001597205">
    <property type="component" value="Unassembled WGS sequence"/>
</dbReference>
<feature type="domain" description="SnoaL-like" evidence="2">
    <location>
        <begin position="26"/>
        <end position="139"/>
    </location>
</feature>
<dbReference type="InterPro" id="IPR037401">
    <property type="entry name" value="SnoaL-like"/>
</dbReference>
<proteinExistence type="predicted"/>
<keyword evidence="1" id="KW-0732">Signal</keyword>
<gene>
    <name evidence="3" type="ORF">ACFQ2C_06200</name>
</gene>
<dbReference type="Gene3D" id="3.10.450.50">
    <property type="match status" value="1"/>
</dbReference>
<evidence type="ECO:0000313" key="4">
    <source>
        <dbReference type="Proteomes" id="UP001597205"/>
    </source>
</evidence>
<reference evidence="4" key="1">
    <citation type="journal article" date="2019" name="Int. J. Syst. Evol. Microbiol.">
        <title>The Global Catalogue of Microorganisms (GCM) 10K type strain sequencing project: providing services to taxonomists for standard genome sequencing and annotation.</title>
        <authorList>
            <consortium name="The Broad Institute Genomics Platform"/>
            <consortium name="The Broad Institute Genome Sequencing Center for Infectious Disease"/>
            <person name="Wu L."/>
            <person name="Ma J."/>
        </authorList>
    </citation>
    <scope>NUCLEOTIDE SEQUENCE [LARGE SCALE GENOMIC DNA]</scope>
    <source>
        <strain evidence="4">CCUG 52468</strain>
    </source>
</reference>
<protein>
    <submittedName>
        <fullName evidence="3">Nuclear transport factor 2 family protein</fullName>
    </submittedName>
</protein>
<evidence type="ECO:0000313" key="3">
    <source>
        <dbReference type="EMBL" id="MFD1165195.1"/>
    </source>
</evidence>
<sequence>MKLLNILFFSVLFIQVAFGQADRDAVHQVMDQWHKAAGEANFKEYFDLMDESSIFIGTDATERWNKQEFMDYAKPHFDKGKAWNFTSLERNVDFSEDGKTAWIDELLNTQMKICRGSGVLVKENGKWLIKHYVLSMTIPNDLVDQVVPLKSDIEDKIIEEYKFK</sequence>
<keyword evidence="4" id="KW-1185">Reference proteome</keyword>
<dbReference type="EMBL" id="JBHTKY010000006">
    <property type="protein sequence ID" value="MFD1165195.1"/>
    <property type="molecule type" value="Genomic_DNA"/>
</dbReference>
<evidence type="ECO:0000259" key="2">
    <source>
        <dbReference type="Pfam" id="PF13474"/>
    </source>
</evidence>
<dbReference type="RefSeq" id="WP_380895132.1">
    <property type="nucleotide sequence ID" value="NZ_JBHTKY010000006.1"/>
</dbReference>
<name>A0ABW3RJ40_9SPHI</name>